<dbReference type="GO" id="GO:0003723">
    <property type="term" value="F:RNA binding"/>
    <property type="evidence" value="ECO:0007669"/>
    <property type="project" value="UniProtKB-UniRule"/>
</dbReference>
<dbReference type="EMBL" id="HBIO01023940">
    <property type="protein sequence ID" value="CAE0473552.1"/>
    <property type="molecule type" value="Transcribed_RNA"/>
</dbReference>
<feature type="compositionally biased region" description="Low complexity" evidence="3">
    <location>
        <begin position="189"/>
        <end position="211"/>
    </location>
</feature>
<feature type="region of interest" description="Disordered" evidence="3">
    <location>
        <begin position="1"/>
        <end position="20"/>
    </location>
</feature>
<feature type="compositionally biased region" description="Polar residues" evidence="3">
    <location>
        <begin position="456"/>
        <end position="474"/>
    </location>
</feature>
<reference evidence="5" key="1">
    <citation type="submission" date="2021-01" db="EMBL/GenBank/DDBJ databases">
        <authorList>
            <person name="Corre E."/>
            <person name="Pelletier E."/>
            <person name="Niang G."/>
            <person name="Scheremetjew M."/>
            <person name="Finn R."/>
            <person name="Kale V."/>
            <person name="Holt S."/>
            <person name="Cochrane G."/>
            <person name="Meng A."/>
            <person name="Brown T."/>
            <person name="Cohen L."/>
        </authorList>
    </citation>
    <scope>NUCLEOTIDE SEQUENCE</scope>
    <source>
        <strain evidence="5">MM31A-1</strain>
    </source>
</reference>
<dbReference type="InterPro" id="IPR007201">
    <property type="entry name" value="Mei2-like_Rrm_C"/>
</dbReference>
<feature type="compositionally biased region" description="Low complexity" evidence="3">
    <location>
        <begin position="251"/>
        <end position="281"/>
    </location>
</feature>
<dbReference type="Gene3D" id="3.30.70.330">
    <property type="match status" value="2"/>
</dbReference>
<dbReference type="InterPro" id="IPR000504">
    <property type="entry name" value="RRM_dom"/>
</dbReference>
<dbReference type="Pfam" id="PF00076">
    <property type="entry name" value="RRM_1"/>
    <property type="match status" value="1"/>
</dbReference>
<dbReference type="PANTHER" id="PTHR23189">
    <property type="entry name" value="RNA RECOGNITION MOTIF-CONTAINING"/>
    <property type="match status" value="1"/>
</dbReference>
<feature type="compositionally biased region" description="Polar residues" evidence="3">
    <location>
        <begin position="1"/>
        <end position="14"/>
    </location>
</feature>
<feature type="region of interest" description="Disordered" evidence="3">
    <location>
        <begin position="443"/>
        <end position="474"/>
    </location>
</feature>
<feature type="compositionally biased region" description="Polar residues" evidence="3">
    <location>
        <begin position="781"/>
        <end position="804"/>
    </location>
</feature>
<evidence type="ECO:0000256" key="3">
    <source>
        <dbReference type="SAM" id="MobiDB-lite"/>
    </source>
</evidence>
<protein>
    <recommendedName>
        <fullName evidence="4">RRM domain-containing protein</fullName>
    </recommendedName>
</protein>
<dbReference type="InterPro" id="IPR035979">
    <property type="entry name" value="RBD_domain_sf"/>
</dbReference>
<gene>
    <name evidence="5" type="ORF">CDEB00056_LOCUS18405</name>
</gene>
<feature type="domain" description="RRM" evidence="4">
    <location>
        <begin position="988"/>
        <end position="1074"/>
    </location>
</feature>
<dbReference type="InterPro" id="IPR012677">
    <property type="entry name" value="Nucleotide-bd_a/b_plait_sf"/>
</dbReference>
<dbReference type="Pfam" id="PF04059">
    <property type="entry name" value="RRM_2"/>
    <property type="match status" value="1"/>
</dbReference>
<evidence type="ECO:0000256" key="2">
    <source>
        <dbReference type="PROSITE-ProRule" id="PRU00176"/>
    </source>
</evidence>
<feature type="compositionally biased region" description="Polar residues" evidence="3">
    <location>
        <begin position="813"/>
        <end position="822"/>
    </location>
</feature>
<evidence type="ECO:0000259" key="4">
    <source>
        <dbReference type="PROSITE" id="PS50102"/>
    </source>
</evidence>
<feature type="domain" description="RRM" evidence="4">
    <location>
        <begin position="654"/>
        <end position="736"/>
    </location>
</feature>
<organism evidence="5">
    <name type="scientific">Chaetoceros debilis</name>
    <dbReference type="NCBI Taxonomy" id="122233"/>
    <lineage>
        <taxon>Eukaryota</taxon>
        <taxon>Sar</taxon>
        <taxon>Stramenopiles</taxon>
        <taxon>Ochrophyta</taxon>
        <taxon>Bacillariophyta</taxon>
        <taxon>Coscinodiscophyceae</taxon>
        <taxon>Chaetocerotophycidae</taxon>
        <taxon>Chaetocerotales</taxon>
        <taxon>Chaetocerotaceae</taxon>
        <taxon>Chaetoceros</taxon>
    </lineage>
</organism>
<feature type="region of interest" description="Disordered" evidence="3">
    <location>
        <begin position="781"/>
        <end position="822"/>
    </location>
</feature>
<dbReference type="SUPFAM" id="SSF54928">
    <property type="entry name" value="RNA-binding domain, RBD"/>
    <property type="match status" value="2"/>
</dbReference>
<name>A0A7S3QCV5_9STRA</name>
<keyword evidence="1 2" id="KW-0694">RNA-binding</keyword>
<dbReference type="CDD" id="cd12531">
    <property type="entry name" value="RRM3_MEI2_like"/>
    <property type="match status" value="1"/>
</dbReference>
<dbReference type="AlphaFoldDB" id="A0A7S3QCV5"/>
<feature type="region of interest" description="Disordered" evidence="3">
    <location>
        <begin position="944"/>
        <end position="964"/>
    </location>
</feature>
<dbReference type="InterPro" id="IPR034454">
    <property type="entry name" value="MEI2-like_RRM3"/>
</dbReference>
<dbReference type="PROSITE" id="PS50102">
    <property type="entry name" value="RRM"/>
    <property type="match status" value="2"/>
</dbReference>
<evidence type="ECO:0000313" key="5">
    <source>
        <dbReference type="EMBL" id="CAE0473552.1"/>
    </source>
</evidence>
<accession>A0A7S3QCV5</accession>
<feature type="compositionally biased region" description="Low complexity" evidence="3">
    <location>
        <begin position="945"/>
        <end position="956"/>
    </location>
</feature>
<feature type="region of interest" description="Disordered" evidence="3">
    <location>
        <begin position="188"/>
        <end position="292"/>
    </location>
</feature>
<evidence type="ECO:0000256" key="1">
    <source>
        <dbReference type="ARBA" id="ARBA00022884"/>
    </source>
</evidence>
<feature type="compositionally biased region" description="Basic residues" evidence="3">
    <location>
        <begin position="219"/>
        <end position="228"/>
    </location>
</feature>
<feature type="compositionally biased region" description="Polar residues" evidence="3">
    <location>
        <begin position="237"/>
        <end position="250"/>
    </location>
</feature>
<dbReference type="SMART" id="SM00360">
    <property type="entry name" value="RRM"/>
    <property type="match status" value="2"/>
</dbReference>
<proteinExistence type="predicted"/>
<sequence>MSGNANTNEESAGGSSTGGVDVASVIRATRTPPPGFHQNDNDADATAALLYRSGVNINRASTASAPPSSLLNDFGEMKLGLDQSERDRLRPYKYRSNRGIANGVSNGNNSGIHHRDDFLGNGLQSLRGVNLNGSMDDSSSFLDGFSQRTMSYDNLAEALGEGLAECMGDSLVEQLGLGGAGARKSILKSTNTKANSTMTSNTSNSTSTRSTSEVDNSSRRSRHSRRSASNHVEDSLHIQQNHSSGSHGRISQTSQQQQQQQQPQSTVFNQSQMMPTRNSSGRGRGSGVQKMQSIQFSKQNISYTSRNADGTGPIIVEPCNTPNPQLQVGASYTSSNGPSSNNGHSSVSDVNVNVNLNTVNIDSLLQSQVAESTSTNTRDMLQQFDSIMMNNAGRASAPPQLFESQAQSRVGGMLSKNFQQQREQRQASSSLQQRVRQINNSNGSVSIQRQLQQQQSNRVESNPNQSRTPIPSFQNSPAEFGVQLPTSSTPAAVSVISSHTPIPSFQNSPSKFGVQLPPSSTPAVDSVTTEDQAATDLSSFVWDSSNSNAPQKTIYPSRAIAIFGVGSLSLTEVKLTCEAFGSLLYFRSEFFASKGVLLIAYHDLRSARHAAKELKVYLQAIASGSNDIQLLTKANDIKVSFCVSLTASSEHDDSTLVISNLPSSISDKDISELVTSAYGAVRSIQFSADGSEAASENSCYIVEFYDIQEASQALLEIQNTAPWGNSTTVSLKMHQDHERKRGQDLFALIGRWRQGAKYQGGAASSLSRAAAQPGSTILTSISTQGRQPLSPTIFSQESNFSGAHSSSTTSTSHPQQVSYQPTPQLIVGPDGQYQYVMVSQGYPTVVPNSTTYGAVLPPQMHMQQPVQSHGTYAVAQPPVFDGQGGYWVQQSHPPMPNTQGIATYDPVTGQTVISHQHQPIIDVQHQTASVPIYAPSMPIAHMTDSSISSSANSASNGKRLQQKNVREENTEHLLLDIEAVKQGCDTRTSLMVRNIPNKYTQTMLLSEFSKSGHGPGKIDFFYLPIDFRNKCNRGYAFINFVDYRDIVSFHNTFNGNSWKVFRSEKICSITYARIQGKEGMMKRFQNSALLQKDQEYRPLVFSPDGQLADDE</sequence>